<evidence type="ECO:0000256" key="3">
    <source>
        <dbReference type="ARBA" id="ARBA00022475"/>
    </source>
</evidence>
<protein>
    <submittedName>
        <fullName evidence="9">ABC transporter permease</fullName>
    </submittedName>
</protein>
<dbReference type="SUPFAM" id="SSF161098">
    <property type="entry name" value="MetI-like"/>
    <property type="match status" value="1"/>
</dbReference>
<dbReference type="InterPro" id="IPR035906">
    <property type="entry name" value="MetI-like_sf"/>
</dbReference>
<dbReference type="InterPro" id="IPR025966">
    <property type="entry name" value="OppC_N"/>
</dbReference>
<feature type="transmembrane region" description="Helical" evidence="7">
    <location>
        <begin position="124"/>
        <end position="150"/>
    </location>
</feature>
<accession>A0ABD5E6D7</accession>
<keyword evidence="5 7" id="KW-1133">Transmembrane helix</keyword>
<evidence type="ECO:0000256" key="1">
    <source>
        <dbReference type="ARBA" id="ARBA00004651"/>
    </source>
</evidence>
<dbReference type="PROSITE" id="PS50928">
    <property type="entry name" value="ABC_TM1"/>
    <property type="match status" value="1"/>
</dbReference>
<dbReference type="PANTHER" id="PTHR43386">
    <property type="entry name" value="OLIGOPEPTIDE TRANSPORT SYSTEM PERMEASE PROTEIN APPC"/>
    <property type="match status" value="1"/>
</dbReference>
<evidence type="ECO:0000256" key="6">
    <source>
        <dbReference type="ARBA" id="ARBA00023136"/>
    </source>
</evidence>
<comment type="subcellular location">
    <subcellularLocation>
        <location evidence="1 7">Cell membrane</location>
        <topology evidence="1 7">Multi-pass membrane protein</topology>
    </subcellularLocation>
</comment>
<dbReference type="PANTHER" id="PTHR43386:SF6">
    <property type="entry name" value="ABC TRANSPORTER PERMEASE PROTEIN"/>
    <property type="match status" value="1"/>
</dbReference>
<feature type="transmembrane region" description="Helical" evidence="7">
    <location>
        <begin position="291"/>
        <end position="310"/>
    </location>
</feature>
<feature type="transmembrane region" description="Helical" evidence="7">
    <location>
        <begin position="162"/>
        <end position="179"/>
    </location>
</feature>
<keyword evidence="4 7" id="KW-0812">Transmembrane</keyword>
<keyword evidence="2 7" id="KW-0813">Transport</keyword>
<name>A0ABD5E6D7_9ACTN</name>
<dbReference type="CDD" id="cd06261">
    <property type="entry name" value="TM_PBP2"/>
    <property type="match status" value="1"/>
</dbReference>
<dbReference type="Pfam" id="PF00528">
    <property type="entry name" value="BPD_transp_1"/>
    <property type="match status" value="1"/>
</dbReference>
<comment type="caution">
    <text evidence="9">The sequence shown here is derived from an EMBL/GenBank/DDBJ whole genome shotgun (WGS) entry which is preliminary data.</text>
</comment>
<organism evidence="9 10">
    <name type="scientific">Streptomyces evansiae</name>
    <dbReference type="NCBI Taxonomy" id="3075535"/>
    <lineage>
        <taxon>Bacteria</taxon>
        <taxon>Bacillati</taxon>
        <taxon>Actinomycetota</taxon>
        <taxon>Actinomycetes</taxon>
        <taxon>Kitasatosporales</taxon>
        <taxon>Streptomycetaceae</taxon>
        <taxon>Streptomyces</taxon>
    </lineage>
</organism>
<dbReference type="GO" id="GO:0005886">
    <property type="term" value="C:plasma membrane"/>
    <property type="evidence" value="ECO:0007669"/>
    <property type="project" value="UniProtKB-SubCell"/>
</dbReference>
<feature type="transmembrane region" description="Helical" evidence="7">
    <location>
        <begin position="54"/>
        <end position="74"/>
    </location>
</feature>
<evidence type="ECO:0000256" key="5">
    <source>
        <dbReference type="ARBA" id="ARBA00022989"/>
    </source>
</evidence>
<sequence length="322" mass="34743">MPDITKEAADEAAKHTLGEPVPTADTAVVEKAAADKSRSLWGDAWVDLRRRPMFIISALIILLLIVMSAFPGLFTGTDPTATDLQNHYLSKPKLGHVFQADWLGYDQQGRSVYSRLIHGTRNSVLVGFGATIIVTLLGSFVGMIAGYFGGWLDAILSRVTDIFFGIPFLLGAMLVMNAFTDRKWWLVAAALGILGWTQITRVMRGSVLTVKQSDYVQAAKALGASTSRIMLRHILPNAMAPVIVVATIALGTYIGAEATLSYLGLGLSAPAVSWGADISDGLAQIRVAQHVLLYPSIMLTLTVFAFIMLGEAVRNALDPKLR</sequence>
<dbReference type="InterPro" id="IPR000515">
    <property type="entry name" value="MetI-like"/>
</dbReference>
<feature type="domain" description="ABC transmembrane type-1" evidence="8">
    <location>
        <begin position="120"/>
        <end position="310"/>
    </location>
</feature>
<dbReference type="Proteomes" id="UP001183607">
    <property type="component" value="Unassembled WGS sequence"/>
</dbReference>
<evidence type="ECO:0000256" key="4">
    <source>
        <dbReference type="ARBA" id="ARBA00022692"/>
    </source>
</evidence>
<evidence type="ECO:0000256" key="7">
    <source>
        <dbReference type="RuleBase" id="RU363032"/>
    </source>
</evidence>
<evidence type="ECO:0000313" key="10">
    <source>
        <dbReference type="Proteomes" id="UP001183607"/>
    </source>
</evidence>
<evidence type="ECO:0000256" key="2">
    <source>
        <dbReference type="ARBA" id="ARBA00022448"/>
    </source>
</evidence>
<dbReference type="AlphaFoldDB" id="A0ABD5E6D7"/>
<dbReference type="Gene3D" id="1.10.3720.10">
    <property type="entry name" value="MetI-like"/>
    <property type="match status" value="1"/>
</dbReference>
<feature type="transmembrane region" description="Helical" evidence="7">
    <location>
        <begin position="234"/>
        <end position="254"/>
    </location>
</feature>
<reference evidence="10" key="1">
    <citation type="submission" date="2023-07" db="EMBL/GenBank/DDBJ databases">
        <title>30 novel species of actinomycetes from the DSMZ collection.</title>
        <authorList>
            <person name="Nouioui I."/>
        </authorList>
    </citation>
    <scope>NUCLEOTIDE SEQUENCE [LARGE SCALE GENOMIC DNA]</scope>
    <source>
        <strain evidence="10">DSM 41982</strain>
    </source>
</reference>
<keyword evidence="3" id="KW-1003">Cell membrane</keyword>
<keyword evidence="6 7" id="KW-0472">Membrane</keyword>
<comment type="similarity">
    <text evidence="7">Belongs to the binding-protein-dependent transport system permease family.</text>
</comment>
<evidence type="ECO:0000313" key="9">
    <source>
        <dbReference type="EMBL" id="MDT0416561.1"/>
    </source>
</evidence>
<dbReference type="EMBL" id="JAVRER010000018">
    <property type="protein sequence ID" value="MDT0416561.1"/>
    <property type="molecule type" value="Genomic_DNA"/>
</dbReference>
<proteinExistence type="inferred from homology"/>
<gene>
    <name evidence="9" type="ORF">RM574_13800</name>
</gene>
<dbReference type="InterPro" id="IPR050366">
    <property type="entry name" value="BP-dependent_transpt_permease"/>
</dbReference>
<dbReference type="RefSeq" id="WP_093854012.1">
    <property type="nucleotide sequence ID" value="NZ_JAVRER010000018.1"/>
</dbReference>
<evidence type="ECO:0000259" key="8">
    <source>
        <dbReference type="PROSITE" id="PS50928"/>
    </source>
</evidence>
<dbReference type="Pfam" id="PF12911">
    <property type="entry name" value="OppC_N"/>
    <property type="match status" value="1"/>
</dbReference>